<feature type="region of interest" description="Disordered" evidence="1">
    <location>
        <begin position="20"/>
        <end position="215"/>
    </location>
</feature>
<feature type="compositionally biased region" description="Polar residues" evidence="1">
    <location>
        <begin position="187"/>
        <end position="196"/>
    </location>
</feature>
<gene>
    <name evidence="2" type="ORF">BZG36_03721</name>
</gene>
<comment type="caution">
    <text evidence="2">The sequence shown here is derived from an EMBL/GenBank/DDBJ whole genome shotgun (WGS) entry which is preliminary data.</text>
</comment>
<feature type="compositionally biased region" description="Basic and acidic residues" evidence="1">
    <location>
        <begin position="253"/>
        <end position="274"/>
    </location>
</feature>
<dbReference type="EMBL" id="MVBO01000076">
    <property type="protein sequence ID" value="OZJ03632.1"/>
    <property type="molecule type" value="Genomic_DNA"/>
</dbReference>
<keyword evidence="3" id="KW-1185">Reference proteome</keyword>
<sequence>MTEPNEAKYYAELEKVLATMELPSARKGKSPASGKDYTPRSPQSPITFGAKIHHGTPARPRSNSRPISGTPIERKDSLNVTPTPSPDRRRSSSQSKRAIPITPSSKSATPRTRSRTRSESPLHMPKPFVETPEANNTSASALESDSQTSAVNSPSPYPSTPSTSVSTPDGSAKKRRKRKIHHRQIFDPTSTSTGEVDNTGEEWTPSGKRRRGVGSELIPIKVDLIEQFRRDTPPLLHEAIANVLEVISIDDASGTHDREPEPFERTMQSDHQMDETISESNDVIADTERDSPMDDSLSSSDPQTPPSSGLFSFIGGISKRVSSIFLL</sequence>
<organism evidence="2 3">
    <name type="scientific">Bifiguratus adelaidae</name>
    <dbReference type="NCBI Taxonomy" id="1938954"/>
    <lineage>
        <taxon>Eukaryota</taxon>
        <taxon>Fungi</taxon>
        <taxon>Fungi incertae sedis</taxon>
        <taxon>Mucoromycota</taxon>
        <taxon>Mucoromycotina</taxon>
        <taxon>Endogonomycetes</taxon>
        <taxon>Endogonales</taxon>
        <taxon>Endogonales incertae sedis</taxon>
        <taxon>Bifiguratus</taxon>
    </lineage>
</organism>
<feature type="region of interest" description="Disordered" evidence="1">
    <location>
        <begin position="253"/>
        <end position="311"/>
    </location>
</feature>
<feature type="compositionally biased region" description="Polar residues" evidence="1">
    <location>
        <begin position="133"/>
        <end position="152"/>
    </location>
</feature>
<dbReference type="Proteomes" id="UP000242875">
    <property type="component" value="Unassembled WGS sequence"/>
</dbReference>
<accession>A0A261XZ61</accession>
<feature type="compositionally biased region" description="Low complexity" evidence="1">
    <location>
        <begin position="294"/>
        <end position="311"/>
    </location>
</feature>
<evidence type="ECO:0000313" key="2">
    <source>
        <dbReference type="EMBL" id="OZJ03632.1"/>
    </source>
</evidence>
<evidence type="ECO:0000256" key="1">
    <source>
        <dbReference type="SAM" id="MobiDB-lite"/>
    </source>
</evidence>
<feature type="compositionally biased region" description="Low complexity" evidence="1">
    <location>
        <begin position="92"/>
        <end position="111"/>
    </location>
</feature>
<evidence type="ECO:0000313" key="3">
    <source>
        <dbReference type="Proteomes" id="UP000242875"/>
    </source>
</evidence>
<protein>
    <submittedName>
        <fullName evidence="2">Uncharacterized protein</fullName>
    </submittedName>
</protein>
<name>A0A261XZ61_9FUNG</name>
<reference evidence="2 3" key="1">
    <citation type="journal article" date="2017" name="Mycologia">
        <title>Bifiguratus adelaidae, gen. et sp. nov., a new member of Mucoromycotina in endophytic and soil-dwelling habitats.</title>
        <authorList>
            <person name="Torres-Cruz T.J."/>
            <person name="Billingsley Tobias T.L."/>
            <person name="Almatruk M."/>
            <person name="Hesse C."/>
            <person name="Kuske C.R."/>
            <person name="Desiro A."/>
            <person name="Benucci G.M."/>
            <person name="Bonito G."/>
            <person name="Stajich J.E."/>
            <person name="Dunlap C."/>
            <person name="Arnold A.E."/>
            <person name="Porras-Alfaro A."/>
        </authorList>
    </citation>
    <scope>NUCLEOTIDE SEQUENCE [LARGE SCALE GENOMIC DNA]</scope>
    <source>
        <strain evidence="2 3">AZ0501</strain>
    </source>
</reference>
<proteinExistence type="predicted"/>
<dbReference type="AlphaFoldDB" id="A0A261XZ61"/>
<feature type="compositionally biased region" description="Basic residues" evidence="1">
    <location>
        <begin position="173"/>
        <end position="183"/>
    </location>
</feature>